<feature type="signal peptide" evidence="2">
    <location>
        <begin position="1"/>
        <end position="35"/>
    </location>
</feature>
<dbReference type="InterPro" id="IPR011042">
    <property type="entry name" value="6-blade_b-propeller_TolB-like"/>
</dbReference>
<dbReference type="Pfam" id="PF01979">
    <property type="entry name" value="Amidohydro_1"/>
    <property type="match status" value="1"/>
</dbReference>
<dbReference type="Gene3D" id="3.30.110.90">
    <property type="entry name" value="Amidohydrolase"/>
    <property type="match status" value="1"/>
</dbReference>
<evidence type="ECO:0000313" key="4">
    <source>
        <dbReference type="EMBL" id="GGH32935.1"/>
    </source>
</evidence>
<dbReference type="InterPro" id="IPR006680">
    <property type="entry name" value="Amidohydro-rel"/>
</dbReference>
<feature type="chain" id="PRO_5046419409" evidence="2">
    <location>
        <begin position="36"/>
        <end position="1004"/>
    </location>
</feature>
<evidence type="ECO:0000259" key="3">
    <source>
        <dbReference type="Pfam" id="PF01979"/>
    </source>
</evidence>
<dbReference type="InterPro" id="IPR032466">
    <property type="entry name" value="Metal_Hydrolase"/>
</dbReference>
<dbReference type="SUPFAM" id="SSF51556">
    <property type="entry name" value="Metallo-dependent hydrolases"/>
    <property type="match status" value="1"/>
</dbReference>
<dbReference type="SUPFAM" id="SSF51338">
    <property type="entry name" value="Composite domain of metallo-dependent hydrolases"/>
    <property type="match status" value="1"/>
</dbReference>
<protein>
    <submittedName>
        <fullName evidence="4">Amidohydrolase</fullName>
    </submittedName>
</protein>
<dbReference type="PANTHER" id="PTHR36842">
    <property type="entry name" value="PROTEIN TOLB HOMOLOG"/>
    <property type="match status" value="1"/>
</dbReference>
<evidence type="ECO:0000313" key="5">
    <source>
        <dbReference type="Proteomes" id="UP000600214"/>
    </source>
</evidence>
<organism evidence="4 5">
    <name type="scientific">Dyadobacter endophyticus</name>
    <dbReference type="NCBI Taxonomy" id="1749036"/>
    <lineage>
        <taxon>Bacteria</taxon>
        <taxon>Pseudomonadati</taxon>
        <taxon>Bacteroidota</taxon>
        <taxon>Cytophagia</taxon>
        <taxon>Cytophagales</taxon>
        <taxon>Spirosomataceae</taxon>
        <taxon>Dyadobacter</taxon>
    </lineage>
</organism>
<evidence type="ECO:0000256" key="2">
    <source>
        <dbReference type="SAM" id="SignalP"/>
    </source>
</evidence>
<sequence>MTRHRQTRAIVFKLMSASTSIMLAGILHLTPAANASTQPPADSVKVTLTEGTNMAVALSPDKQTIAMDLQGTIWVLPVTGGKARAITDALGDCRQPTWSPDGTQIAFQSYRDGYFHIWKVNRDGSGLRQLTSGIYHDREPYWSPDGASIAFSSDRSGNYDIWKIVLKSDSLVQLTDHPGSDYSPVFSTDGKSIAYVSERATAAGIYMGDSEGKHLLFVHSKEKLASPVWHPDGQHIIFNSFAAGISQLEMVKMGGGDWQTLSRDVEDVFPFRTAWLSPTEYLYTADGQIKLGRIGTSTAETIAFTAEVTLARDRYAPKKRDFDTAVSTPVQGIRGPVVSNSGKFVAFAALGDIWVLETGKSRPVQITNDVFIDIDPVWSPDDRWLAFTSDRNGNMDLWIREIKTGKEVCLLDAADNLKFPSWSADGSQIAFYQADPNAYSRSSLTVIDVKTQKVTTLYDGLFEASQPSWSNDGKYLVVSSLDPYSSRFREGISKFLVIPSDRSGARFASPVPGRSLATRGKNGPVISPDGKAIAYILDNVLWIVRVDARLNILGWPVQLTHELAENPSWTGDSKSIVFLATDKLKRVDVADGRIEPLNMEFNWEPQRPEGRLVIHAGKIFDGVSDKYTENADIVIEQNRIREIVPHQPGRKERVIDASRQTVIPGLFEMHTHQNAQLGEKGGRLWLAYGITSIREPGTDPYDALERKESWTSGKRLGPRSFFTGGHMEGNRIYYNRNTSNVAGAQLELELGRAATLGYDMIKTYVGLPDILQKRVTEFAHAHGLPVSSHEIYPAAGLGVDGVEHIGATSRRGYSPKLSAQNKSYQDVLALTAQSGIYMTPTISLHGGMNALISGDSLFFDHWQFQAFYAEKQKQELRSAAARARGSNKTYQNIEKTMVRLMRSGARLTPGTDSPIIPSGLSYHAELQSWVAAGLSPFETLRAATQWSARQAGAGDDLGAIQPGKLADIVIIDGDPLTQIKDLLNVKAVIKNGQYLDIKDLKEAK</sequence>
<dbReference type="SUPFAM" id="SSF69304">
    <property type="entry name" value="Tricorn protease N-terminal domain"/>
    <property type="match status" value="2"/>
</dbReference>
<dbReference type="Pfam" id="PF07676">
    <property type="entry name" value="PD40"/>
    <property type="match status" value="8"/>
</dbReference>
<comment type="caution">
    <text evidence="4">The sequence shown here is derived from an EMBL/GenBank/DDBJ whole genome shotgun (WGS) entry which is preliminary data.</text>
</comment>
<gene>
    <name evidence="4" type="ORF">GCM10007423_22820</name>
</gene>
<dbReference type="Gene3D" id="2.120.10.60">
    <property type="entry name" value="Tricorn protease N-terminal domain"/>
    <property type="match status" value="1"/>
</dbReference>
<dbReference type="Gene3D" id="2.120.10.30">
    <property type="entry name" value="TolB, C-terminal domain"/>
    <property type="match status" value="2"/>
</dbReference>
<dbReference type="Gene3D" id="3.40.50.10910">
    <property type="entry name" value="Amidohydrolase"/>
    <property type="match status" value="1"/>
</dbReference>
<dbReference type="EMBL" id="BMIA01000001">
    <property type="protein sequence ID" value="GGH32935.1"/>
    <property type="molecule type" value="Genomic_DNA"/>
</dbReference>
<comment type="similarity">
    <text evidence="1">Belongs to the TolB family.</text>
</comment>
<keyword evidence="2" id="KW-0732">Signal</keyword>
<dbReference type="PANTHER" id="PTHR36842:SF1">
    <property type="entry name" value="PROTEIN TOLB"/>
    <property type="match status" value="1"/>
</dbReference>
<feature type="domain" description="Amidohydrolase-related" evidence="3">
    <location>
        <begin position="662"/>
        <end position="993"/>
    </location>
</feature>
<evidence type="ECO:0000256" key="1">
    <source>
        <dbReference type="ARBA" id="ARBA00009820"/>
    </source>
</evidence>
<dbReference type="Gene3D" id="2.30.40.10">
    <property type="entry name" value="Urease, subunit C, domain 1"/>
    <property type="match status" value="1"/>
</dbReference>
<reference evidence="5" key="1">
    <citation type="journal article" date="2019" name="Int. J. Syst. Evol. Microbiol.">
        <title>The Global Catalogue of Microorganisms (GCM) 10K type strain sequencing project: providing services to taxonomists for standard genome sequencing and annotation.</title>
        <authorList>
            <consortium name="The Broad Institute Genomics Platform"/>
            <consortium name="The Broad Institute Genome Sequencing Center for Infectious Disease"/>
            <person name="Wu L."/>
            <person name="Ma J."/>
        </authorList>
    </citation>
    <scope>NUCLEOTIDE SEQUENCE [LARGE SCALE GENOMIC DNA]</scope>
    <source>
        <strain evidence="5">CGMCC 1.15288</strain>
    </source>
</reference>
<name>A0ABQ1YQ53_9BACT</name>
<proteinExistence type="inferred from homology"/>
<dbReference type="InterPro" id="IPR011059">
    <property type="entry name" value="Metal-dep_hydrolase_composite"/>
</dbReference>
<accession>A0ABQ1YQ53</accession>
<dbReference type="Gene3D" id="1.20.58.520">
    <property type="entry name" value="Amidohydrolase"/>
    <property type="match status" value="1"/>
</dbReference>
<dbReference type="InterPro" id="IPR011659">
    <property type="entry name" value="WD40"/>
</dbReference>
<keyword evidence="5" id="KW-1185">Reference proteome</keyword>
<dbReference type="Proteomes" id="UP000600214">
    <property type="component" value="Unassembled WGS sequence"/>
</dbReference>